<comment type="caution">
    <text evidence="1">The sequence shown here is derived from an EMBL/GenBank/DDBJ whole genome shotgun (WGS) entry which is preliminary data.</text>
</comment>
<evidence type="ECO:0000313" key="2">
    <source>
        <dbReference type="Proteomes" id="UP000287144"/>
    </source>
</evidence>
<proteinExistence type="predicted"/>
<evidence type="ECO:0000313" key="1">
    <source>
        <dbReference type="EMBL" id="RSL87290.1"/>
    </source>
</evidence>
<dbReference type="AlphaFoldDB" id="A0A428SBY2"/>
<accession>A0A428SBY2</accession>
<gene>
    <name evidence="1" type="ORF">CEP52_015567</name>
</gene>
<dbReference type="STRING" id="1325735.A0A428SBY2"/>
<reference evidence="1 2" key="1">
    <citation type="submission" date="2017-06" db="EMBL/GenBank/DDBJ databases">
        <title>Comparative genomic analysis of Ambrosia Fusariam Clade fungi.</title>
        <authorList>
            <person name="Stajich J.E."/>
            <person name="Carrillo J."/>
            <person name="Kijimoto T."/>
            <person name="Eskalen A."/>
            <person name="O'Donnell K."/>
            <person name="Kasson M."/>
        </authorList>
    </citation>
    <scope>NUCLEOTIDE SEQUENCE [LARGE SCALE GENOMIC DNA]</scope>
    <source>
        <strain evidence="1 2">NRRL62579</strain>
    </source>
</reference>
<dbReference type="EMBL" id="NKCK01000281">
    <property type="protein sequence ID" value="RSL87290.1"/>
    <property type="molecule type" value="Genomic_DNA"/>
</dbReference>
<keyword evidence="2" id="KW-1185">Reference proteome</keyword>
<sequence>MRKPSPEQVLHKSRIAPWLFFDGHEYLTEEERRLKEDRDRTKYWKKWGPYVAERQWATVREDYSPDGDAWSHFPHDHARSRAFRWGEDGIAGVCDTHGWQNIGFSFWNEEDDFLKERLFGLSNPQGNHGESVKEAHFHVDNTPTVMNPRPETHLLPSY</sequence>
<dbReference type="Proteomes" id="UP000287144">
    <property type="component" value="Unassembled WGS sequence"/>
</dbReference>
<name>A0A428SBY2_9HYPO</name>
<organism evidence="1 2">
    <name type="scientific">Fusarium oligoseptatum</name>
    <dbReference type="NCBI Taxonomy" id="2604345"/>
    <lineage>
        <taxon>Eukaryota</taxon>
        <taxon>Fungi</taxon>
        <taxon>Dikarya</taxon>
        <taxon>Ascomycota</taxon>
        <taxon>Pezizomycotina</taxon>
        <taxon>Sordariomycetes</taxon>
        <taxon>Hypocreomycetidae</taxon>
        <taxon>Hypocreales</taxon>
        <taxon>Nectriaceae</taxon>
        <taxon>Fusarium</taxon>
        <taxon>Fusarium solani species complex</taxon>
    </lineage>
</organism>
<protein>
    <submittedName>
        <fullName evidence="1">Uncharacterized protein</fullName>
    </submittedName>
</protein>